<evidence type="ECO:0000313" key="5">
    <source>
        <dbReference type="Proteomes" id="UP000267408"/>
    </source>
</evidence>
<dbReference type="Proteomes" id="UP000267408">
    <property type="component" value="Unassembled WGS sequence"/>
</dbReference>
<proteinExistence type="predicted"/>
<protein>
    <submittedName>
        <fullName evidence="3">Uncharacterized protein</fullName>
    </submittedName>
</protein>
<gene>
    <name evidence="3" type="ORF">EDD38_7043</name>
    <name evidence="2" type="ORF">EDD39_7328</name>
</gene>
<evidence type="ECO:0000313" key="3">
    <source>
        <dbReference type="EMBL" id="RPE27755.1"/>
    </source>
</evidence>
<accession>A0A8G1X8J4</accession>
<evidence type="ECO:0000256" key="1">
    <source>
        <dbReference type="SAM" id="MobiDB-lite"/>
    </source>
</evidence>
<accession>A0A3N4R9W2</accession>
<dbReference type="OrthoDB" id="3871167at2"/>
<sequence length="132" mass="14979">MAAGRDDDFGGREIDDDELLDVADNPEQAAELHRALRTLATNDKIGPELREMAREVLTGRIGMREAIQSDRYMSAIGTRLDEMRTAAQNLSPEEREASEKRAVGLREQYEAEHGPDEDDEDDPWTRPRDDRP</sequence>
<dbReference type="EMBL" id="RJVJ01000003">
    <property type="protein sequence ID" value="ROR35667.1"/>
    <property type="molecule type" value="Genomic_DNA"/>
</dbReference>
<organism evidence="3 4">
    <name type="scientific">Kitasatospora cineracea</name>
    <dbReference type="NCBI Taxonomy" id="88074"/>
    <lineage>
        <taxon>Bacteria</taxon>
        <taxon>Bacillati</taxon>
        <taxon>Actinomycetota</taxon>
        <taxon>Actinomycetes</taxon>
        <taxon>Kitasatosporales</taxon>
        <taxon>Streptomycetaceae</taxon>
        <taxon>Kitasatospora</taxon>
    </lineage>
</organism>
<reference evidence="4 5" key="1">
    <citation type="submission" date="2018-11" db="EMBL/GenBank/DDBJ databases">
        <title>Sequencing the genomes of 1000 actinobacteria strains.</title>
        <authorList>
            <person name="Klenk H.-P."/>
        </authorList>
    </citation>
    <scope>NUCLEOTIDE SEQUENCE [LARGE SCALE GENOMIC DNA]</scope>
    <source>
        <strain evidence="2 5">DSM 44780</strain>
        <strain evidence="3 4">DSM 44781</strain>
    </source>
</reference>
<dbReference type="RefSeq" id="WP_123563857.1">
    <property type="nucleotide sequence ID" value="NZ_JBEYIY010000030.1"/>
</dbReference>
<dbReference type="EMBL" id="RKQG01000003">
    <property type="protein sequence ID" value="RPE27755.1"/>
    <property type="molecule type" value="Genomic_DNA"/>
</dbReference>
<keyword evidence="4" id="KW-1185">Reference proteome</keyword>
<feature type="compositionally biased region" description="Basic and acidic residues" evidence="1">
    <location>
        <begin position="92"/>
        <end position="114"/>
    </location>
</feature>
<feature type="compositionally biased region" description="Basic and acidic residues" evidence="1">
    <location>
        <begin position="123"/>
        <end position="132"/>
    </location>
</feature>
<dbReference type="Proteomes" id="UP000266906">
    <property type="component" value="Unassembled WGS sequence"/>
</dbReference>
<evidence type="ECO:0000313" key="2">
    <source>
        <dbReference type="EMBL" id="ROR35667.1"/>
    </source>
</evidence>
<name>A0A3N4R9W2_9ACTN</name>
<comment type="caution">
    <text evidence="3">The sequence shown here is derived from an EMBL/GenBank/DDBJ whole genome shotgun (WGS) entry which is preliminary data.</text>
</comment>
<dbReference type="AlphaFoldDB" id="A0A3N4R9W2"/>
<feature type="region of interest" description="Disordered" evidence="1">
    <location>
        <begin position="85"/>
        <end position="132"/>
    </location>
</feature>
<evidence type="ECO:0000313" key="4">
    <source>
        <dbReference type="Proteomes" id="UP000266906"/>
    </source>
</evidence>